<protein>
    <recommendedName>
        <fullName evidence="2">NADH:ubiquinone reductase (non-electrogenic)</fullName>
        <ecNumber evidence="2">1.6.5.9</ecNumber>
    </recommendedName>
</protein>
<keyword evidence="3" id="KW-0285">Flavoprotein</keyword>
<dbReference type="PANTHER" id="PTHR43706:SF47">
    <property type="entry name" value="EXTERNAL NADH-UBIQUINONE OXIDOREDUCTASE 1, MITOCHONDRIAL-RELATED"/>
    <property type="match status" value="1"/>
</dbReference>
<dbReference type="EMBL" id="CP066786">
    <property type="protein sequence ID" value="QQM32634.1"/>
    <property type="molecule type" value="Genomic_DNA"/>
</dbReference>
<dbReference type="PRINTS" id="PR00368">
    <property type="entry name" value="FADPNR"/>
</dbReference>
<reference evidence="9 10" key="1">
    <citation type="submission" date="2020-12" db="EMBL/GenBank/DDBJ databases">
        <authorList>
            <person name="Zheng R.K."/>
            <person name="Sun C.M."/>
        </authorList>
    </citation>
    <scope>NUCLEOTIDE SEQUENCE [LARGE SCALE GENOMIC DNA]</scope>
    <source>
        <strain evidence="9 10">ZRK001</strain>
    </source>
</reference>
<keyword evidence="6" id="KW-0520">NAD</keyword>
<organism evidence="9 10">
    <name type="scientific">Martelella lutilitoris</name>
    <dbReference type="NCBI Taxonomy" id="2583532"/>
    <lineage>
        <taxon>Bacteria</taxon>
        <taxon>Pseudomonadati</taxon>
        <taxon>Pseudomonadota</taxon>
        <taxon>Alphaproteobacteria</taxon>
        <taxon>Hyphomicrobiales</taxon>
        <taxon>Aurantimonadaceae</taxon>
        <taxon>Martelella</taxon>
    </lineage>
</organism>
<dbReference type="PANTHER" id="PTHR43706">
    <property type="entry name" value="NADH DEHYDROGENASE"/>
    <property type="match status" value="1"/>
</dbReference>
<dbReference type="Pfam" id="PF07992">
    <property type="entry name" value="Pyr_redox_2"/>
    <property type="match status" value="1"/>
</dbReference>
<accession>A0A7T7HNT7</accession>
<dbReference type="InterPro" id="IPR023753">
    <property type="entry name" value="FAD/NAD-binding_dom"/>
</dbReference>
<evidence type="ECO:0000313" key="9">
    <source>
        <dbReference type="EMBL" id="QQM32634.1"/>
    </source>
</evidence>
<dbReference type="Proteomes" id="UP000596083">
    <property type="component" value="Chromosome"/>
</dbReference>
<evidence type="ECO:0000256" key="6">
    <source>
        <dbReference type="ARBA" id="ARBA00023027"/>
    </source>
</evidence>
<sequence length="428" mass="46491">MAASAESEGPGSPQVGRHRIVIVGGGFGGLACASKLGGAPVDVTLIDKRNHNLFQPLLYQIATAILSPADISEPLRRTLGKKRNVDVVMAEVVGIDAQRKAVLTRDGAPVEYDTLVIATGSVDNYLGHDEWKPHAPGLKTNRDARQVRETLLLAFERAELTLDPDERRKLLTFVIVGGGPTGVELAGAIAELGVFLLRRDFRNIAPEELNIILLEAGPGILSGFDEKLSQYTLKRLEARGVDVRVNTPVEAIAAEEVAAGGETIPTGCVIWGAGVRATPVAEWLGVEPQRGGRVAVAADLSAIGFEDIYILGDAASVQSEDGPFPALAQVAKQQGKYLGRKLRRKAEGRDDDTPFRFRNRGITAVIGRNAAVFQSGRFKLTGRLAWWLWAIIHVYLLVNFEKRLLVSVQWLWTFLTGQRNARLIDDES</sequence>
<evidence type="ECO:0000256" key="3">
    <source>
        <dbReference type="ARBA" id="ARBA00022630"/>
    </source>
</evidence>
<evidence type="ECO:0000313" key="10">
    <source>
        <dbReference type="Proteomes" id="UP000596083"/>
    </source>
</evidence>
<comment type="similarity">
    <text evidence="1">Belongs to the NADH dehydrogenase family.</text>
</comment>
<dbReference type="PRINTS" id="PR00411">
    <property type="entry name" value="PNDRDTASEI"/>
</dbReference>
<gene>
    <name evidence="9" type="ORF">JET14_10440</name>
</gene>
<dbReference type="SUPFAM" id="SSF51905">
    <property type="entry name" value="FAD/NAD(P)-binding domain"/>
    <property type="match status" value="1"/>
</dbReference>
<evidence type="ECO:0000256" key="1">
    <source>
        <dbReference type="ARBA" id="ARBA00005272"/>
    </source>
</evidence>
<evidence type="ECO:0000256" key="7">
    <source>
        <dbReference type="ARBA" id="ARBA00047599"/>
    </source>
</evidence>
<dbReference type="KEGG" id="mlut:JET14_10440"/>
<dbReference type="EC" id="1.6.5.9" evidence="2"/>
<proteinExistence type="inferred from homology"/>
<evidence type="ECO:0000256" key="5">
    <source>
        <dbReference type="ARBA" id="ARBA00023002"/>
    </source>
</evidence>
<dbReference type="InterPro" id="IPR045024">
    <property type="entry name" value="NDH-2"/>
</dbReference>
<keyword evidence="4" id="KW-0274">FAD</keyword>
<dbReference type="AlphaFoldDB" id="A0A7T7HNT7"/>
<keyword evidence="5" id="KW-0560">Oxidoreductase</keyword>
<feature type="domain" description="FAD/NAD(P)-binding" evidence="8">
    <location>
        <begin position="19"/>
        <end position="335"/>
    </location>
</feature>
<evidence type="ECO:0000256" key="2">
    <source>
        <dbReference type="ARBA" id="ARBA00012637"/>
    </source>
</evidence>
<evidence type="ECO:0000259" key="8">
    <source>
        <dbReference type="Pfam" id="PF07992"/>
    </source>
</evidence>
<dbReference type="Gene3D" id="3.50.50.100">
    <property type="match status" value="1"/>
</dbReference>
<comment type="catalytic activity">
    <reaction evidence="7">
        <text>a quinone + NADH + H(+) = a quinol + NAD(+)</text>
        <dbReference type="Rhea" id="RHEA:46160"/>
        <dbReference type="ChEBI" id="CHEBI:15378"/>
        <dbReference type="ChEBI" id="CHEBI:24646"/>
        <dbReference type="ChEBI" id="CHEBI:57540"/>
        <dbReference type="ChEBI" id="CHEBI:57945"/>
        <dbReference type="ChEBI" id="CHEBI:132124"/>
        <dbReference type="EC" id="1.6.5.9"/>
    </reaction>
</comment>
<dbReference type="InterPro" id="IPR036188">
    <property type="entry name" value="FAD/NAD-bd_sf"/>
</dbReference>
<evidence type="ECO:0000256" key="4">
    <source>
        <dbReference type="ARBA" id="ARBA00022827"/>
    </source>
</evidence>
<dbReference type="GO" id="GO:0050136">
    <property type="term" value="F:NADH dehydrogenase (quinone) (non-electrogenic) activity"/>
    <property type="evidence" value="ECO:0007669"/>
    <property type="project" value="UniProtKB-EC"/>
</dbReference>
<name>A0A7T7HNT7_9HYPH</name>